<dbReference type="SUPFAM" id="SSF55874">
    <property type="entry name" value="ATPase domain of HSP90 chaperone/DNA topoisomerase II/histidine kinase"/>
    <property type="match status" value="1"/>
</dbReference>
<protein>
    <recommendedName>
        <fullName evidence="2">histidine kinase</fullName>
        <ecNumber evidence="2">2.7.13.3</ecNumber>
    </recommendedName>
</protein>
<keyword evidence="4" id="KW-0902">Two-component regulatory system</keyword>
<dbReference type="EMBL" id="SPQQ01000002">
    <property type="protein sequence ID" value="TGE38822.1"/>
    <property type="molecule type" value="Genomic_DNA"/>
</dbReference>
<dbReference type="InterPro" id="IPR003594">
    <property type="entry name" value="HATPase_dom"/>
</dbReference>
<evidence type="ECO:0000256" key="3">
    <source>
        <dbReference type="ARBA" id="ARBA00022777"/>
    </source>
</evidence>
<accession>A0A4Z0R6X4</accession>
<evidence type="ECO:0000259" key="5">
    <source>
        <dbReference type="PROSITE" id="PS50109"/>
    </source>
</evidence>
<dbReference type="InterPro" id="IPR018771">
    <property type="entry name" value="PocR_dom"/>
</dbReference>
<comment type="caution">
    <text evidence="6">The sequence shown here is derived from an EMBL/GenBank/DDBJ whole genome shotgun (WGS) entry which is preliminary data.</text>
</comment>
<dbReference type="PROSITE" id="PS50109">
    <property type="entry name" value="HIS_KIN"/>
    <property type="match status" value="1"/>
</dbReference>
<proteinExistence type="predicted"/>
<dbReference type="Pfam" id="PF02518">
    <property type="entry name" value="HATPase_c"/>
    <property type="match status" value="1"/>
</dbReference>
<dbReference type="OrthoDB" id="9809348at2"/>
<organism evidence="6 7">
    <name type="scientific">Desulfosporosinus fructosivorans</name>
    <dbReference type="NCBI Taxonomy" id="2018669"/>
    <lineage>
        <taxon>Bacteria</taxon>
        <taxon>Bacillati</taxon>
        <taxon>Bacillota</taxon>
        <taxon>Clostridia</taxon>
        <taxon>Eubacteriales</taxon>
        <taxon>Desulfitobacteriaceae</taxon>
        <taxon>Desulfosporosinus</taxon>
    </lineage>
</organism>
<dbReference type="PANTHER" id="PTHR34220:SF7">
    <property type="entry name" value="SENSOR HISTIDINE KINASE YPDA"/>
    <property type="match status" value="1"/>
</dbReference>
<keyword evidence="7" id="KW-1185">Reference proteome</keyword>
<evidence type="ECO:0000313" key="6">
    <source>
        <dbReference type="EMBL" id="TGE38822.1"/>
    </source>
</evidence>
<evidence type="ECO:0000256" key="4">
    <source>
        <dbReference type="ARBA" id="ARBA00023012"/>
    </source>
</evidence>
<gene>
    <name evidence="6" type="ORF">E4K67_04915</name>
</gene>
<sequence length="409" mass="45469">MEALSRSVLGQIVNIQILQEIQDHFSEATGLAAVIVDVEGNPITEPSNFTKFCTYIRSFPQGLSGCTSCDDRAGRASRKNIDKQKPVVYLCHSGLTDLAAPIIVQDQYIGAFLAGQVILEKEDYDAKAEMFRCVSGLGMETEVLSEFFDVIEVVPEKRLKAAADLIYIMTNYIVEIGVSNISQKQLVKEVKAKAHLEATLRVTELKALQAQVNPHFLFNALNTIARLALLEGASRTQEVVYALSDLLRDNLQDIDVLRTLEEEVKSAKDYLLIQKVRFGDRIQSFIDIDPQILKIMIPALTLQPIIENAIIHGLEKKVDGGQIFVSGRIEGEQIIIIVTDTGVGVPMERIRSIFRAEKRTITHGQTTGLGIINVHKRIQHHFGPEYGLEIESKVGEGTSNYIRLPDCRA</sequence>
<dbReference type="InterPro" id="IPR010559">
    <property type="entry name" value="Sig_transdc_His_kin_internal"/>
</dbReference>
<dbReference type="PANTHER" id="PTHR34220">
    <property type="entry name" value="SENSOR HISTIDINE KINASE YPDA"/>
    <property type="match status" value="1"/>
</dbReference>
<evidence type="ECO:0000313" key="7">
    <source>
        <dbReference type="Proteomes" id="UP000298460"/>
    </source>
</evidence>
<dbReference type="GO" id="GO:0016020">
    <property type="term" value="C:membrane"/>
    <property type="evidence" value="ECO:0007669"/>
    <property type="project" value="InterPro"/>
</dbReference>
<dbReference type="Proteomes" id="UP000298460">
    <property type="component" value="Unassembled WGS sequence"/>
</dbReference>
<dbReference type="InterPro" id="IPR050640">
    <property type="entry name" value="Bact_2-comp_sensor_kinase"/>
</dbReference>
<comment type="catalytic activity">
    <reaction evidence="1">
        <text>ATP + protein L-histidine = ADP + protein N-phospho-L-histidine.</text>
        <dbReference type="EC" id="2.7.13.3"/>
    </reaction>
</comment>
<dbReference type="Pfam" id="PF10114">
    <property type="entry name" value="PocR"/>
    <property type="match status" value="1"/>
</dbReference>
<feature type="domain" description="Histidine kinase" evidence="5">
    <location>
        <begin position="229"/>
        <end position="408"/>
    </location>
</feature>
<keyword evidence="3 6" id="KW-0808">Transferase</keyword>
<dbReference type="AlphaFoldDB" id="A0A4Z0R6X4"/>
<dbReference type="PRINTS" id="PR00344">
    <property type="entry name" value="BCTRLSENSOR"/>
</dbReference>
<dbReference type="SMART" id="SM00387">
    <property type="entry name" value="HATPase_c"/>
    <property type="match status" value="1"/>
</dbReference>
<dbReference type="InterPro" id="IPR004358">
    <property type="entry name" value="Sig_transdc_His_kin-like_C"/>
</dbReference>
<dbReference type="EC" id="2.7.13.3" evidence="2"/>
<dbReference type="InterPro" id="IPR005467">
    <property type="entry name" value="His_kinase_dom"/>
</dbReference>
<dbReference type="Gene3D" id="3.30.565.10">
    <property type="entry name" value="Histidine kinase-like ATPase, C-terminal domain"/>
    <property type="match status" value="1"/>
</dbReference>
<evidence type="ECO:0000256" key="1">
    <source>
        <dbReference type="ARBA" id="ARBA00000085"/>
    </source>
</evidence>
<dbReference type="InterPro" id="IPR036890">
    <property type="entry name" value="HATPase_C_sf"/>
</dbReference>
<dbReference type="Pfam" id="PF06580">
    <property type="entry name" value="His_kinase"/>
    <property type="match status" value="1"/>
</dbReference>
<evidence type="ECO:0000256" key="2">
    <source>
        <dbReference type="ARBA" id="ARBA00012438"/>
    </source>
</evidence>
<dbReference type="RefSeq" id="WP_135545318.1">
    <property type="nucleotide sequence ID" value="NZ_SPQQ01000002.1"/>
</dbReference>
<dbReference type="GO" id="GO:0000155">
    <property type="term" value="F:phosphorelay sensor kinase activity"/>
    <property type="evidence" value="ECO:0007669"/>
    <property type="project" value="InterPro"/>
</dbReference>
<reference evidence="6 7" key="1">
    <citation type="submission" date="2019-03" db="EMBL/GenBank/DDBJ databases">
        <title>Draft Genome Sequence of Desulfosporosinus fructosivorans Strain 63.6F, Isolated from Marine Sediment in the Baltic Sea.</title>
        <authorList>
            <person name="Hausmann B."/>
            <person name="Vandieken V."/>
            <person name="Pjevac P."/>
            <person name="Schreck K."/>
            <person name="Herbold C.W."/>
            <person name="Loy A."/>
        </authorList>
    </citation>
    <scope>NUCLEOTIDE SEQUENCE [LARGE SCALE GENOMIC DNA]</scope>
    <source>
        <strain evidence="6 7">63.6F</strain>
    </source>
</reference>
<keyword evidence="3 6" id="KW-0418">Kinase</keyword>
<name>A0A4Z0R6X4_9FIRM</name>